<dbReference type="InterPro" id="IPR001951">
    <property type="entry name" value="Histone_H4"/>
</dbReference>
<dbReference type="EMBL" id="PGGS01000007">
    <property type="protein sequence ID" value="PNH12549.1"/>
    <property type="molecule type" value="Genomic_DNA"/>
</dbReference>
<comment type="subcellular location">
    <subcellularLocation>
        <location evidence="2">Chromosome</location>
    </subcellularLocation>
    <subcellularLocation>
        <location evidence="1">Nucleus</location>
    </subcellularLocation>
</comment>
<evidence type="ECO:0000256" key="7">
    <source>
        <dbReference type="ARBA" id="ARBA00023269"/>
    </source>
</evidence>
<dbReference type="GO" id="GO:0005634">
    <property type="term" value="C:nucleus"/>
    <property type="evidence" value="ECO:0007669"/>
    <property type="project" value="UniProtKB-SubCell"/>
</dbReference>
<evidence type="ECO:0000313" key="10">
    <source>
        <dbReference type="Proteomes" id="UP000236333"/>
    </source>
</evidence>
<keyword evidence="7 8" id="KW-0544">Nucleosome core</keyword>
<evidence type="ECO:0000256" key="3">
    <source>
        <dbReference type="ARBA" id="ARBA00006564"/>
    </source>
</evidence>
<dbReference type="OrthoDB" id="6101876at2759"/>
<organism evidence="9 10">
    <name type="scientific">Tetrabaena socialis</name>
    <dbReference type="NCBI Taxonomy" id="47790"/>
    <lineage>
        <taxon>Eukaryota</taxon>
        <taxon>Viridiplantae</taxon>
        <taxon>Chlorophyta</taxon>
        <taxon>core chlorophytes</taxon>
        <taxon>Chlorophyceae</taxon>
        <taxon>CS clade</taxon>
        <taxon>Chlamydomonadales</taxon>
        <taxon>Tetrabaenaceae</taxon>
        <taxon>Tetrabaena</taxon>
    </lineage>
</organism>
<proteinExistence type="inferred from homology"/>
<dbReference type="Proteomes" id="UP000236333">
    <property type="component" value="Unassembled WGS sequence"/>
</dbReference>
<dbReference type="SUPFAM" id="SSF47113">
    <property type="entry name" value="Histone-fold"/>
    <property type="match status" value="1"/>
</dbReference>
<dbReference type="InterPro" id="IPR009072">
    <property type="entry name" value="Histone-fold"/>
</dbReference>
<reference evidence="9 10" key="1">
    <citation type="journal article" date="2017" name="Mol. Biol. Evol.">
        <title>The 4-celled Tetrabaena socialis nuclear genome reveals the essential components for genetic control of cell number at the origin of multicellularity in the volvocine lineage.</title>
        <authorList>
            <person name="Featherston J."/>
            <person name="Arakaki Y."/>
            <person name="Hanschen E.R."/>
            <person name="Ferris P.J."/>
            <person name="Michod R.E."/>
            <person name="Olson B.J.S.C."/>
            <person name="Nozaki H."/>
            <person name="Durand P.M."/>
        </authorList>
    </citation>
    <scope>NUCLEOTIDE SEQUENCE [LARGE SCALE GENOMIC DNA]</scope>
    <source>
        <strain evidence="9 10">NIES-571</strain>
    </source>
</reference>
<evidence type="ECO:0000313" key="9">
    <source>
        <dbReference type="EMBL" id="PNH12549.1"/>
    </source>
</evidence>
<keyword evidence="4 8" id="KW-0158">Chromosome</keyword>
<dbReference type="AlphaFoldDB" id="A0A2J8AJ57"/>
<keyword evidence="6 8" id="KW-0539">Nucleus</keyword>
<gene>
    <name evidence="9" type="ORF">TSOC_000498</name>
</gene>
<dbReference type="PANTHER" id="PTHR10484">
    <property type="entry name" value="HISTONE H4"/>
    <property type="match status" value="1"/>
</dbReference>
<comment type="caution">
    <text evidence="9">The sequence shown here is derived from an EMBL/GenBank/DDBJ whole genome shotgun (WGS) entry which is preliminary data.</text>
</comment>
<evidence type="ECO:0000256" key="2">
    <source>
        <dbReference type="ARBA" id="ARBA00004286"/>
    </source>
</evidence>
<dbReference type="PRINTS" id="PR00623">
    <property type="entry name" value="HISTONEH4"/>
</dbReference>
<dbReference type="GO" id="GO:0046982">
    <property type="term" value="F:protein heterodimerization activity"/>
    <property type="evidence" value="ECO:0007669"/>
    <property type="project" value="InterPro"/>
</dbReference>
<dbReference type="CDD" id="cd22912">
    <property type="entry name" value="HFD_H4"/>
    <property type="match status" value="1"/>
</dbReference>
<dbReference type="Gene3D" id="1.10.20.10">
    <property type="entry name" value="Histone, subunit A"/>
    <property type="match status" value="1"/>
</dbReference>
<evidence type="ECO:0000256" key="4">
    <source>
        <dbReference type="ARBA" id="ARBA00022454"/>
    </source>
</evidence>
<comment type="subunit">
    <text evidence="8">The nucleosome is a histone octamer containing two molecules each of H2A, H2B, H3 and H4 assembled in one H3-H4 heterotetramer and two H2A-H2B heterodimers. The octamer wraps approximately 147 bp of DNA.</text>
</comment>
<sequence>MNSEQNELIVPKPRGGKIPLIVPKPSGAKVQLKPVPRTDMPYPRDNIRGITNSIIHRLARRVHVTALNDLVCEDLRTFLRTFMKSVVRDSATYAAEADRTLVTSMDLVLALQRQGCESPHDF</sequence>
<name>A0A2J8AJ57_9CHLO</name>
<keyword evidence="10" id="KW-1185">Reference proteome</keyword>
<dbReference type="GO" id="GO:0030527">
    <property type="term" value="F:structural constituent of chromatin"/>
    <property type="evidence" value="ECO:0007669"/>
    <property type="project" value="InterPro"/>
</dbReference>
<dbReference type="SMART" id="SM00417">
    <property type="entry name" value="H4"/>
    <property type="match status" value="1"/>
</dbReference>
<dbReference type="GO" id="GO:0003677">
    <property type="term" value="F:DNA binding"/>
    <property type="evidence" value="ECO:0007669"/>
    <property type="project" value="UniProtKB-KW"/>
</dbReference>
<accession>A0A2J8AJ57</accession>
<evidence type="ECO:0000256" key="6">
    <source>
        <dbReference type="ARBA" id="ARBA00023242"/>
    </source>
</evidence>
<evidence type="ECO:0000256" key="8">
    <source>
        <dbReference type="RuleBase" id="RU000528"/>
    </source>
</evidence>
<keyword evidence="5 8" id="KW-0238">DNA-binding</keyword>
<evidence type="ECO:0000256" key="5">
    <source>
        <dbReference type="ARBA" id="ARBA00023125"/>
    </source>
</evidence>
<protein>
    <recommendedName>
        <fullName evidence="8">Histone H4</fullName>
    </recommendedName>
</protein>
<dbReference type="GO" id="GO:0000786">
    <property type="term" value="C:nucleosome"/>
    <property type="evidence" value="ECO:0007669"/>
    <property type="project" value="UniProtKB-KW"/>
</dbReference>
<evidence type="ECO:0000256" key="1">
    <source>
        <dbReference type="ARBA" id="ARBA00004123"/>
    </source>
</evidence>
<comment type="similarity">
    <text evidence="3 8">Belongs to the histone H4 family.</text>
</comment>
<comment type="function">
    <text evidence="8">Core component of nucleosome. Nucleosomes wrap and compact DNA into chromatin, limiting DNA accessibility to the cellular machineries which require DNA as a template. Histones thereby play a central role in transcription regulation, DNA repair, DNA replication and chromosomal stability. DNA accessibility is regulated via a complex set of post-translational modifications of histones, also called histone code, and nucleosome remodeling.</text>
</comment>